<evidence type="ECO:0000313" key="12">
    <source>
        <dbReference type="Proteomes" id="UP000011744"/>
    </source>
</evidence>
<dbReference type="Pfam" id="PF00512">
    <property type="entry name" value="HisKA"/>
    <property type="match status" value="1"/>
</dbReference>
<reference evidence="11 12" key="1">
    <citation type="journal article" date="2014" name="Genome Announc.">
        <title>Draft Genome Sequence of Magnetospirillum sp. Strain SO-1, a Freshwater Magnetotactic Bacterium Isolated from the Ol'khovka River, Russia.</title>
        <authorList>
            <person name="Grouzdev D.S."/>
            <person name="Dziuba M.V."/>
            <person name="Sukhacheva M.S."/>
            <person name="Mardanov A.V."/>
            <person name="Beletskiy A.V."/>
            <person name="Kuznetsov B.B."/>
            <person name="Skryabin K.G."/>
        </authorList>
    </citation>
    <scope>NUCLEOTIDE SEQUENCE [LARGE SCALE GENOMIC DNA]</scope>
    <source>
        <strain evidence="11 12">SO-1</strain>
    </source>
</reference>
<dbReference type="SUPFAM" id="SSF55785">
    <property type="entry name" value="PYP-like sensor domain (PAS domain)"/>
    <property type="match status" value="2"/>
</dbReference>
<dbReference type="PATRIC" id="fig|1244869.3.peg.810"/>
<keyword evidence="12" id="KW-1185">Reference proteome</keyword>
<dbReference type="STRING" id="1244869.H261_04063"/>
<dbReference type="InterPro" id="IPR005467">
    <property type="entry name" value="His_kinase_dom"/>
</dbReference>
<proteinExistence type="predicted"/>
<dbReference type="PROSITE" id="PS50113">
    <property type="entry name" value="PAC"/>
    <property type="match status" value="1"/>
</dbReference>
<feature type="domain" description="HAMP" evidence="10">
    <location>
        <begin position="301"/>
        <end position="354"/>
    </location>
</feature>
<dbReference type="SMART" id="SM00387">
    <property type="entry name" value="HATPase_c"/>
    <property type="match status" value="1"/>
</dbReference>
<dbReference type="SMART" id="SM00086">
    <property type="entry name" value="PAC"/>
    <property type="match status" value="2"/>
</dbReference>
<dbReference type="PROSITE" id="PS50112">
    <property type="entry name" value="PAS"/>
    <property type="match status" value="1"/>
</dbReference>
<dbReference type="CDD" id="cd18774">
    <property type="entry name" value="PDC2_HK_sensor"/>
    <property type="match status" value="1"/>
</dbReference>
<dbReference type="InterPro" id="IPR036097">
    <property type="entry name" value="HisK_dim/P_sf"/>
</dbReference>
<comment type="caution">
    <text evidence="11">The sequence shown here is derived from an EMBL/GenBank/DDBJ whole genome shotgun (WGS) entry which is preliminary data.</text>
</comment>
<feature type="domain" description="PAS" evidence="8">
    <location>
        <begin position="487"/>
        <end position="528"/>
    </location>
</feature>
<dbReference type="InterPro" id="IPR004358">
    <property type="entry name" value="Sig_transdc_His_kin-like_C"/>
</dbReference>
<dbReference type="SUPFAM" id="SSF55874">
    <property type="entry name" value="ATPase domain of HSP90 chaperone/DNA topoisomerase II/histidine kinase"/>
    <property type="match status" value="1"/>
</dbReference>
<evidence type="ECO:0000256" key="2">
    <source>
        <dbReference type="ARBA" id="ARBA00004370"/>
    </source>
</evidence>
<dbReference type="InterPro" id="IPR035965">
    <property type="entry name" value="PAS-like_dom_sf"/>
</dbReference>
<dbReference type="Pfam" id="PF02518">
    <property type="entry name" value="HATPase_c"/>
    <property type="match status" value="1"/>
</dbReference>
<dbReference type="SMART" id="SM00388">
    <property type="entry name" value="HisKA"/>
    <property type="match status" value="1"/>
</dbReference>
<dbReference type="eggNOG" id="COG4251">
    <property type="taxonomic scope" value="Bacteria"/>
</dbReference>
<dbReference type="SMART" id="SM00091">
    <property type="entry name" value="PAS"/>
    <property type="match status" value="2"/>
</dbReference>
<dbReference type="InterPro" id="IPR001610">
    <property type="entry name" value="PAC"/>
</dbReference>
<organism evidence="11 12">
    <name type="scientific">Paramagnetospirillum caucaseum</name>
    <dbReference type="NCBI Taxonomy" id="1244869"/>
    <lineage>
        <taxon>Bacteria</taxon>
        <taxon>Pseudomonadati</taxon>
        <taxon>Pseudomonadota</taxon>
        <taxon>Alphaproteobacteria</taxon>
        <taxon>Rhodospirillales</taxon>
        <taxon>Magnetospirillaceae</taxon>
        <taxon>Paramagnetospirillum</taxon>
    </lineage>
</organism>
<comment type="catalytic activity">
    <reaction evidence="1">
        <text>ATP + protein L-histidine = ADP + protein N-phospho-L-histidine.</text>
        <dbReference type="EC" id="2.7.13.3"/>
    </reaction>
</comment>
<accession>M2YED0</accession>
<dbReference type="EMBL" id="AONQ01000006">
    <property type="protein sequence ID" value="EME71341.1"/>
    <property type="molecule type" value="Genomic_DNA"/>
</dbReference>
<dbReference type="Gene3D" id="1.10.287.130">
    <property type="match status" value="1"/>
</dbReference>
<dbReference type="Pfam" id="PF00672">
    <property type="entry name" value="HAMP"/>
    <property type="match status" value="1"/>
</dbReference>
<dbReference type="InterPro" id="IPR003661">
    <property type="entry name" value="HisK_dim/P_dom"/>
</dbReference>
<dbReference type="Pfam" id="PF13426">
    <property type="entry name" value="PAS_9"/>
    <property type="match status" value="1"/>
</dbReference>
<dbReference type="GO" id="GO:0000155">
    <property type="term" value="F:phosphorelay sensor kinase activity"/>
    <property type="evidence" value="ECO:0007669"/>
    <property type="project" value="InterPro"/>
</dbReference>
<dbReference type="Gene3D" id="6.10.340.10">
    <property type="match status" value="1"/>
</dbReference>
<keyword evidence="4" id="KW-0597">Phosphoprotein</keyword>
<dbReference type="GO" id="GO:0016020">
    <property type="term" value="C:membrane"/>
    <property type="evidence" value="ECO:0007669"/>
    <property type="project" value="UniProtKB-SubCell"/>
</dbReference>
<keyword evidence="6 11" id="KW-0418">Kinase</keyword>
<dbReference type="InterPro" id="IPR000700">
    <property type="entry name" value="PAS-assoc_C"/>
</dbReference>
<dbReference type="InterPro" id="IPR052162">
    <property type="entry name" value="Sensor_kinase/Photoreceptor"/>
</dbReference>
<evidence type="ECO:0000259" key="10">
    <source>
        <dbReference type="PROSITE" id="PS50885"/>
    </source>
</evidence>
<name>M2YED0_9PROT</name>
<dbReference type="AlphaFoldDB" id="M2YED0"/>
<dbReference type="PRINTS" id="PR00344">
    <property type="entry name" value="BCTRLSENSOR"/>
</dbReference>
<evidence type="ECO:0000259" key="7">
    <source>
        <dbReference type="PROSITE" id="PS50109"/>
    </source>
</evidence>
<dbReference type="SUPFAM" id="SSF47384">
    <property type="entry name" value="Homodimeric domain of signal transducing histidine kinase"/>
    <property type="match status" value="1"/>
</dbReference>
<dbReference type="InterPro" id="IPR013656">
    <property type="entry name" value="PAS_4"/>
</dbReference>
<dbReference type="CDD" id="cd18773">
    <property type="entry name" value="PDC1_HK_sensor"/>
    <property type="match status" value="1"/>
</dbReference>
<dbReference type="Gene3D" id="3.30.565.10">
    <property type="entry name" value="Histidine kinase-like ATPase, C-terminal domain"/>
    <property type="match status" value="1"/>
</dbReference>
<evidence type="ECO:0000256" key="5">
    <source>
        <dbReference type="ARBA" id="ARBA00022679"/>
    </source>
</evidence>
<feature type="domain" description="PAC" evidence="9">
    <location>
        <begin position="572"/>
        <end position="624"/>
    </location>
</feature>
<comment type="subcellular location">
    <subcellularLocation>
        <location evidence="2">Membrane</location>
    </subcellularLocation>
</comment>
<dbReference type="CDD" id="cd00130">
    <property type="entry name" value="PAS"/>
    <property type="match status" value="2"/>
</dbReference>
<gene>
    <name evidence="11" type="ORF">H261_04063</name>
</gene>
<dbReference type="EC" id="2.7.13.3" evidence="3"/>
<dbReference type="Pfam" id="PF08448">
    <property type="entry name" value="PAS_4"/>
    <property type="match status" value="1"/>
</dbReference>
<evidence type="ECO:0000313" key="11">
    <source>
        <dbReference type="EMBL" id="EME71341.1"/>
    </source>
</evidence>
<evidence type="ECO:0000256" key="3">
    <source>
        <dbReference type="ARBA" id="ARBA00012438"/>
    </source>
</evidence>
<protein>
    <recommendedName>
        <fullName evidence="3">histidine kinase</fullName>
        <ecNumber evidence="3">2.7.13.3</ecNumber>
    </recommendedName>
</protein>
<dbReference type="NCBIfam" id="TIGR00229">
    <property type="entry name" value="sensory_box"/>
    <property type="match status" value="3"/>
</dbReference>
<evidence type="ECO:0000259" key="8">
    <source>
        <dbReference type="PROSITE" id="PS50112"/>
    </source>
</evidence>
<dbReference type="InterPro" id="IPR003660">
    <property type="entry name" value="HAMP_dom"/>
</dbReference>
<dbReference type="eggNOG" id="COG5000">
    <property type="taxonomic scope" value="Bacteria"/>
</dbReference>
<dbReference type="PROSITE" id="PS50109">
    <property type="entry name" value="HIS_KIN"/>
    <property type="match status" value="1"/>
</dbReference>
<evidence type="ECO:0000256" key="6">
    <source>
        <dbReference type="ARBA" id="ARBA00022777"/>
    </source>
</evidence>
<dbReference type="FunFam" id="3.30.565.10:FF:000006">
    <property type="entry name" value="Sensor histidine kinase WalK"/>
    <property type="match status" value="1"/>
</dbReference>
<evidence type="ECO:0000256" key="1">
    <source>
        <dbReference type="ARBA" id="ARBA00000085"/>
    </source>
</evidence>
<dbReference type="InterPro" id="IPR000014">
    <property type="entry name" value="PAS"/>
</dbReference>
<sequence>MRIRILVLFLLSFLGVGAVVALVLAGSLQRDMENLLARQQFAFVSGLADELDQKIKLQIEAMERVAVLIPGSGWDDEGALTAFLENRAGIKGFFAGGLLILGHDGTVRAEAPALGRRGKDVARLKGVDSVVATGRSLVSEPYFDPALDQPAVAMAVPIRRGGKILGALVGTATLAQSNFLGRLVEQKVGETGGLYMVSPKSGLIVVSTNKERTFKSLPGRGVNAMLDRYVDGYEGSGVTVSSLGIEELTSARRIASTGWVLVARLPTAEAFEPITGINSRLIAALAGLGLVSLGLLWLVLRAALSPLHRATGRIQAMVDGSAPLEALEVSRADEVGRMIGAFNALQAKVAAAEAALREREALYHALFRGCKAVELLIDPADGRIIDANHAAETYYGWSHDQLVSMRISEINILDKAAIAEEMRKAKAEERDHFDFRHRVASGEIRDVEVWSGPVRVTGRQLLYSIVHDVTARRQAEHEVRSLLAFRRAVLDGAGSSIIATATDGTILLFNPTAERWLGYGADEMIGRSSPGIFHDPGEVARRATQLSEELGRPVEAGFECFVAKILATGKPDSGEWTYVRKDGGRFRVLLTVTALYDDGGELSGFLGIAQDIAARLSVEKELKRSNAELEHFAYVASHDLRQPLRMVSSYITLLQRRLGDLLDDDCQEFIGFAVDGAKRMDHMITDLLEYSRIGRSGAVPEPVDLDEVVRLSLANLGALLQEHGATVRVAEGLPAVMGNAVELERLFQNLISNAVKFQAAGRPPRVEVTWSAAPDEWIISVRDNGIGIDTSGQVRLFQIFQRLVGQDEYPGTGIGLASCRKIAEHHGGRIWLESTPGEGSVFRVALPLSEGAGVPA</sequence>
<evidence type="ECO:0000259" key="9">
    <source>
        <dbReference type="PROSITE" id="PS50113"/>
    </source>
</evidence>
<dbReference type="CDD" id="cd00082">
    <property type="entry name" value="HisKA"/>
    <property type="match status" value="1"/>
</dbReference>
<feature type="domain" description="Histidine kinase" evidence="7">
    <location>
        <begin position="635"/>
        <end position="850"/>
    </location>
</feature>
<keyword evidence="5" id="KW-0808">Transferase</keyword>
<dbReference type="InterPro" id="IPR036890">
    <property type="entry name" value="HATPase_C_sf"/>
</dbReference>
<dbReference type="Gene3D" id="3.30.450.20">
    <property type="entry name" value="PAS domain"/>
    <property type="match status" value="3"/>
</dbReference>
<dbReference type="Proteomes" id="UP000011744">
    <property type="component" value="Unassembled WGS sequence"/>
</dbReference>
<evidence type="ECO:0000256" key="4">
    <source>
        <dbReference type="ARBA" id="ARBA00022553"/>
    </source>
</evidence>
<dbReference type="PROSITE" id="PS50885">
    <property type="entry name" value="HAMP"/>
    <property type="match status" value="1"/>
</dbReference>
<dbReference type="PANTHER" id="PTHR43304">
    <property type="entry name" value="PHYTOCHROME-LIKE PROTEIN CPH1"/>
    <property type="match status" value="1"/>
</dbReference>
<dbReference type="PANTHER" id="PTHR43304:SF1">
    <property type="entry name" value="PAC DOMAIN-CONTAINING PROTEIN"/>
    <property type="match status" value="1"/>
</dbReference>
<dbReference type="InterPro" id="IPR003594">
    <property type="entry name" value="HATPase_dom"/>
</dbReference>